<evidence type="ECO:0000313" key="2">
    <source>
        <dbReference type="EMBL" id="MCT8987054.1"/>
    </source>
</evidence>
<evidence type="ECO:0000313" key="3">
    <source>
        <dbReference type="Proteomes" id="UP001431192"/>
    </source>
</evidence>
<sequence length="318" mass="37337">MIYKSYNDLSRDISANVHKLNYQNFDLIVGIPRSGMVPSYMVSLLLNVHCIDLPAFIRNEKLSKGITRNVQSNIIYAHDAKKILLIDDSIMFGRSIKNSLEKIPSSLLKNITTAVVYSSKQYHENVDIIFVQVEPPRVFEWNIYHHPVVSNSCFDIDGVLCFDPTRDQNDDGEKYIDFIKNAKPRYIPTVQIDYLVTNRLEKYRKETENWLIKYGVKYNKLIMLDLPSKAERMNQSDYFAHKSKFYKNCKSDLFVESDINQAIEIANYSNKFVFCVDENIMVRPGGLKRFKNKKYFLSKLRNKLSKIDFFKKLYYTFK</sequence>
<dbReference type="EMBL" id="JAODOQ010000001">
    <property type="protein sequence ID" value="MCT8987054.1"/>
    <property type="molecule type" value="Genomic_DNA"/>
</dbReference>
<protein>
    <submittedName>
        <fullName evidence="2">Phosphoribosyltransferase family protein</fullName>
    </submittedName>
</protein>
<dbReference type="GO" id="GO:0016757">
    <property type="term" value="F:glycosyltransferase activity"/>
    <property type="evidence" value="ECO:0007669"/>
    <property type="project" value="UniProtKB-KW"/>
</dbReference>
<dbReference type="InterPro" id="IPR000836">
    <property type="entry name" value="PRTase_dom"/>
</dbReference>
<accession>A0ABT2P358</accession>
<name>A0ABT2P358_9GAMM</name>
<reference evidence="2" key="1">
    <citation type="submission" date="2022-09" db="EMBL/GenBank/DDBJ databases">
        <title>Shewanella sp. KJ10-1 sp.nov, isolated from marine algae.</title>
        <authorList>
            <person name="Butt M."/>
            <person name="Lee J.K."/>
            <person name="Kim J.M."/>
            <person name="Choi D.G."/>
        </authorList>
    </citation>
    <scope>NUCLEOTIDE SEQUENCE</scope>
    <source>
        <strain evidence="2">KJ10-1</strain>
    </source>
</reference>
<dbReference type="Pfam" id="PF00156">
    <property type="entry name" value="Pribosyltran"/>
    <property type="match status" value="1"/>
</dbReference>
<dbReference type="Proteomes" id="UP001431192">
    <property type="component" value="Unassembled WGS sequence"/>
</dbReference>
<dbReference type="InterPro" id="IPR023214">
    <property type="entry name" value="HAD_sf"/>
</dbReference>
<proteinExistence type="predicted"/>
<dbReference type="SUPFAM" id="SSF53271">
    <property type="entry name" value="PRTase-like"/>
    <property type="match status" value="1"/>
</dbReference>
<gene>
    <name evidence="2" type="ORF">N4T56_11970</name>
</gene>
<dbReference type="Gene3D" id="3.40.50.2020">
    <property type="match status" value="1"/>
</dbReference>
<dbReference type="Gene3D" id="3.40.50.1000">
    <property type="entry name" value="HAD superfamily/HAD-like"/>
    <property type="match status" value="1"/>
</dbReference>
<keyword evidence="2" id="KW-0328">Glycosyltransferase</keyword>
<comment type="caution">
    <text evidence="2">The sequence shown here is derived from an EMBL/GenBank/DDBJ whole genome shotgun (WGS) entry which is preliminary data.</text>
</comment>
<keyword evidence="2" id="KW-0808">Transferase</keyword>
<dbReference type="InterPro" id="IPR029057">
    <property type="entry name" value="PRTase-like"/>
</dbReference>
<dbReference type="RefSeq" id="WP_261733384.1">
    <property type="nucleotide sequence ID" value="NZ_JAODOQ010000001.1"/>
</dbReference>
<keyword evidence="3" id="KW-1185">Reference proteome</keyword>
<dbReference type="CDD" id="cd06223">
    <property type="entry name" value="PRTases_typeI"/>
    <property type="match status" value="1"/>
</dbReference>
<feature type="domain" description="Phosphoribosyltransferase" evidence="1">
    <location>
        <begin position="7"/>
        <end position="134"/>
    </location>
</feature>
<organism evidence="2 3">
    <name type="scientific">Shewanella phaeophyticola</name>
    <dbReference type="NCBI Taxonomy" id="2978345"/>
    <lineage>
        <taxon>Bacteria</taxon>
        <taxon>Pseudomonadati</taxon>
        <taxon>Pseudomonadota</taxon>
        <taxon>Gammaproteobacteria</taxon>
        <taxon>Alteromonadales</taxon>
        <taxon>Shewanellaceae</taxon>
        <taxon>Shewanella</taxon>
    </lineage>
</organism>
<evidence type="ECO:0000259" key="1">
    <source>
        <dbReference type="Pfam" id="PF00156"/>
    </source>
</evidence>